<gene>
    <name evidence="1" type="ORF">OFBG_00598</name>
</gene>
<dbReference type="OrthoDB" id="9802752at2"/>
<dbReference type="HOGENOM" id="CLU_048266_0_0_4"/>
<protein>
    <submittedName>
        <fullName evidence="1">Toxin-antitoxin system, toxin component, Fic family</fullName>
    </submittedName>
</protein>
<dbReference type="STRING" id="847.BRW83_1637"/>
<proteinExistence type="predicted"/>
<sequence length="390" mass="45321">MLSIAQKKGIDISAVDLLAVDLADKSSGTPLINEQSGQPGQYHVAPSASLHEGAEQFLFYASEDGNIKVQVFVRDETVWASQKGMAEIFDVDVRTINEHLQNIFKTRELDESAVIRNYRITADDGKNYNTKFYSLDAIISVGYRVSSYKATQFRRWATSVLREYLIKGFTLDDERLKQGSTLFGKDYFDELLERIREIRASERRFYQRVTDIYRECSIDYDPESPITKEFYAHIQDKLHYAIHGHTAAELKMIRADATKPKMGLTSYKNEKTGGKITKLDVTIGKNYLTEEEIRELERLVSMYLDWAEGFARRRIPMTMKDWAQRLDGFLSFNEYQILNDYGKKRRELADRHALAEFEKYRIIQDREFLSDFDKLADEIKTRGRLPKKKA</sequence>
<reference evidence="1 2" key="1">
    <citation type="submission" date="2009-02" db="EMBL/GenBank/DDBJ databases">
        <title>The Genome Sequence of Oxalobacter formigenes OXCC13.</title>
        <authorList>
            <consortium name="The Broad Institute Genome Sequencing Platform"/>
            <person name="Ward D."/>
            <person name="Young S.K."/>
            <person name="Kodira C.D."/>
            <person name="Zeng Q."/>
            <person name="Koehrsen M."/>
            <person name="Alvarado L."/>
            <person name="Berlin A."/>
            <person name="Borenstein D."/>
            <person name="Chen Z."/>
            <person name="Engels R."/>
            <person name="Freedman E."/>
            <person name="Gellesch M."/>
            <person name="Goldberg J."/>
            <person name="Griggs A."/>
            <person name="Gujja S."/>
            <person name="Heiman D."/>
            <person name="Hepburn T."/>
            <person name="Howarth C."/>
            <person name="Jen D."/>
            <person name="Larson L."/>
            <person name="Lewis B."/>
            <person name="Mehta T."/>
            <person name="Park D."/>
            <person name="Pearson M."/>
            <person name="Roberts A."/>
            <person name="Saif S."/>
            <person name="Shea T."/>
            <person name="Shenoy N."/>
            <person name="Sisk P."/>
            <person name="Stolte C."/>
            <person name="Sykes S."/>
            <person name="Walk T."/>
            <person name="White J."/>
            <person name="Yandava C."/>
            <person name="Allison M.J."/>
            <person name="Lander E."/>
            <person name="Nusbaum C."/>
            <person name="Galagan J."/>
            <person name="Birren B."/>
        </authorList>
    </citation>
    <scope>NUCLEOTIDE SEQUENCE [LARGE SCALE GENOMIC DNA]</scope>
    <source>
        <strain evidence="1 2">OXCC13</strain>
    </source>
</reference>
<name>C3X8P4_OXAFO</name>
<dbReference type="PANTHER" id="PTHR35810:SF1">
    <property type="entry name" value="CYTOPLASMIC PROTEIN"/>
    <property type="match status" value="1"/>
</dbReference>
<accession>C3X8P4</accession>
<dbReference type="Pfam" id="PF13310">
    <property type="entry name" value="Virulence_RhuM"/>
    <property type="match status" value="1"/>
</dbReference>
<keyword evidence="2" id="KW-1185">Reference proteome</keyword>
<evidence type="ECO:0000313" key="2">
    <source>
        <dbReference type="Proteomes" id="UP000005089"/>
    </source>
</evidence>
<dbReference type="eggNOG" id="COG3943">
    <property type="taxonomic scope" value="Bacteria"/>
</dbReference>
<evidence type="ECO:0000313" key="1">
    <source>
        <dbReference type="EMBL" id="EEO29570.1"/>
    </source>
</evidence>
<dbReference type="PIRSF" id="PIRSF015268">
    <property type="entry name" value="Virulence_RhuM"/>
    <property type="match status" value="1"/>
</dbReference>
<dbReference type="Proteomes" id="UP000005089">
    <property type="component" value="Unassembled WGS sequence"/>
</dbReference>
<dbReference type="RefSeq" id="WP_005880135.1">
    <property type="nucleotide sequence ID" value="NZ_CP019430.1"/>
</dbReference>
<dbReference type="EMBL" id="GG658170">
    <property type="protein sequence ID" value="EEO29570.1"/>
    <property type="molecule type" value="Genomic_DNA"/>
</dbReference>
<dbReference type="PANTHER" id="PTHR35810">
    <property type="entry name" value="CYTOPLASMIC PROTEIN-RELATED"/>
    <property type="match status" value="1"/>
</dbReference>
<dbReference type="AlphaFoldDB" id="C3X8P4"/>
<organism evidence="1 2">
    <name type="scientific">Oxalobacter formigenes OXCC13</name>
    <dbReference type="NCBI Taxonomy" id="556269"/>
    <lineage>
        <taxon>Bacteria</taxon>
        <taxon>Pseudomonadati</taxon>
        <taxon>Pseudomonadota</taxon>
        <taxon>Betaproteobacteria</taxon>
        <taxon>Burkholderiales</taxon>
        <taxon>Oxalobacteraceae</taxon>
        <taxon>Oxalobacter</taxon>
    </lineage>
</organism>
<dbReference type="InterPro" id="IPR011204">
    <property type="entry name" value="Virulence_RhuM-like"/>
</dbReference>